<reference evidence="3" key="1">
    <citation type="journal article" date="2021" name="Sci. Rep.">
        <title>Diploid genomic architecture of Nitzschia inconspicua, an elite biomass production diatom.</title>
        <authorList>
            <person name="Oliver A."/>
            <person name="Podell S."/>
            <person name="Pinowska A."/>
            <person name="Traller J.C."/>
            <person name="Smith S.R."/>
            <person name="McClure R."/>
            <person name="Beliaev A."/>
            <person name="Bohutskyi P."/>
            <person name="Hill E.A."/>
            <person name="Rabines A."/>
            <person name="Zheng H."/>
            <person name="Allen L.Z."/>
            <person name="Kuo A."/>
            <person name="Grigoriev I.V."/>
            <person name="Allen A.E."/>
            <person name="Hazlebeck D."/>
            <person name="Allen E.E."/>
        </authorList>
    </citation>
    <scope>NUCLEOTIDE SEQUENCE</scope>
    <source>
        <strain evidence="3">Hildebrandi</strain>
    </source>
</reference>
<evidence type="ECO:0000313" key="4">
    <source>
        <dbReference type="Proteomes" id="UP000693970"/>
    </source>
</evidence>
<comment type="caution">
    <text evidence="3">The sequence shown here is derived from an EMBL/GenBank/DDBJ whole genome shotgun (WGS) entry which is preliminary data.</text>
</comment>
<feature type="region of interest" description="Disordered" evidence="1">
    <location>
        <begin position="1"/>
        <end position="58"/>
    </location>
</feature>
<feature type="compositionally biased region" description="Polar residues" evidence="1">
    <location>
        <begin position="195"/>
        <end position="207"/>
    </location>
</feature>
<evidence type="ECO:0000259" key="2">
    <source>
        <dbReference type="PROSITE" id="PS50076"/>
    </source>
</evidence>
<name>A0A9K3L403_9STRA</name>
<dbReference type="AlphaFoldDB" id="A0A9K3L403"/>
<feature type="domain" description="J" evidence="2">
    <location>
        <begin position="72"/>
        <end position="149"/>
    </location>
</feature>
<dbReference type="Proteomes" id="UP000693970">
    <property type="component" value="Unassembled WGS sequence"/>
</dbReference>
<gene>
    <name evidence="3" type="ORF">IV203_003809</name>
</gene>
<organism evidence="3 4">
    <name type="scientific">Nitzschia inconspicua</name>
    <dbReference type="NCBI Taxonomy" id="303405"/>
    <lineage>
        <taxon>Eukaryota</taxon>
        <taxon>Sar</taxon>
        <taxon>Stramenopiles</taxon>
        <taxon>Ochrophyta</taxon>
        <taxon>Bacillariophyta</taxon>
        <taxon>Bacillariophyceae</taxon>
        <taxon>Bacillariophycidae</taxon>
        <taxon>Bacillariales</taxon>
        <taxon>Bacillariaceae</taxon>
        <taxon>Nitzschia</taxon>
    </lineage>
</organism>
<proteinExistence type="predicted"/>
<feature type="region of interest" description="Disordered" evidence="1">
    <location>
        <begin position="155"/>
        <end position="176"/>
    </location>
</feature>
<reference evidence="3" key="2">
    <citation type="submission" date="2021-04" db="EMBL/GenBank/DDBJ databases">
        <authorList>
            <person name="Podell S."/>
        </authorList>
    </citation>
    <scope>NUCLEOTIDE SEQUENCE</scope>
    <source>
        <strain evidence="3">Hildebrandi</strain>
    </source>
</reference>
<dbReference type="OrthoDB" id="49237at2759"/>
<feature type="region of interest" description="Disordered" evidence="1">
    <location>
        <begin position="191"/>
        <end position="288"/>
    </location>
</feature>
<feature type="compositionally biased region" description="Basic and acidic residues" evidence="1">
    <location>
        <begin position="254"/>
        <end position="271"/>
    </location>
</feature>
<keyword evidence="4" id="KW-1185">Reference proteome</keyword>
<dbReference type="InterPro" id="IPR001623">
    <property type="entry name" value="DnaJ_domain"/>
</dbReference>
<dbReference type="EMBL" id="JAGRRH010000016">
    <property type="protein sequence ID" value="KAG7354453.1"/>
    <property type="molecule type" value="Genomic_DNA"/>
</dbReference>
<evidence type="ECO:0000313" key="3">
    <source>
        <dbReference type="EMBL" id="KAG7354453.1"/>
    </source>
</evidence>
<dbReference type="PROSITE" id="PS50076">
    <property type="entry name" value="DNAJ_2"/>
    <property type="match status" value="1"/>
</dbReference>
<accession>A0A9K3L403</accession>
<feature type="compositionally biased region" description="Basic and acidic residues" evidence="1">
    <location>
        <begin position="19"/>
        <end position="35"/>
    </location>
</feature>
<sequence length="393" mass="43670">MPVQIRRKVAQATFSKSQDGNDKRKKETYSAKRMDPVAPTSHRKQHHHSSSKQNQHLDLKVIDDAFGKHSDLYEDILQVASSATQEEIQLAYFDRRSELFTLLAKIDSKPHSEGMVNQRFKAERKMDSVVLAVRVLGDPTLRAVYDQLRPARLREPAATPKLTSPARMQPAAPRLVTPTVTVDPAGFFDDGNSEIYDSSTLGDSQSLDVGPTELPQVSPPASHRRREARNKMEDAISPKSGHKTSKNLKKNRHHNDSDGNDLKKSNSKDTEATDVISDEGNVITPPSSQRKIQNLIEDNLSVAMESRQEDETLAADTMDTLSTTEKDAVPKSTGVFSCFSGSRILRKVSDEISGAFEDTLVSVDQVVNAFTLTDKDIKAVTKKIHKAKRQLDN</sequence>
<feature type="compositionally biased region" description="Basic residues" evidence="1">
    <location>
        <begin position="240"/>
        <end position="253"/>
    </location>
</feature>
<evidence type="ECO:0000256" key="1">
    <source>
        <dbReference type="SAM" id="MobiDB-lite"/>
    </source>
</evidence>
<protein>
    <recommendedName>
        <fullName evidence="2">J domain-containing protein</fullName>
    </recommendedName>
</protein>
<feature type="compositionally biased region" description="Basic residues" evidence="1">
    <location>
        <begin position="41"/>
        <end position="50"/>
    </location>
</feature>